<dbReference type="Pfam" id="PF02518">
    <property type="entry name" value="HATPase_c"/>
    <property type="match status" value="1"/>
</dbReference>
<evidence type="ECO:0000259" key="8">
    <source>
        <dbReference type="PROSITE" id="PS50109"/>
    </source>
</evidence>
<evidence type="ECO:0000256" key="3">
    <source>
        <dbReference type="ARBA" id="ARBA00022553"/>
    </source>
</evidence>
<dbReference type="Gene3D" id="3.30.565.10">
    <property type="entry name" value="Histidine kinase-like ATPase, C-terminal domain"/>
    <property type="match status" value="1"/>
</dbReference>
<keyword evidence="7" id="KW-0472">Membrane</keyword>
<sequence length="503" mass="55727">MKAPTLLPLDKDKHFGRLVIIFVSVGFIAIFAAGLAAAFAVQRNSEHTAWLIHTYDVERAIGRVDSAVQSMRFARRGYLLDRRPAIREDYAEARGDLQRAIDRVAELTRDNAMQQRLIPQVRALAREMDAMLLFTMAEADAGRMTGIGRRAGDAGSADVSSRIQKATAAMLAEEQRLLGQRVRAQQSSITLFYWALGLGGILLFFVAIGSVATIRHYTSGLMRSRNQLRVLNEDLEGAVRVRTIDLQRANDEIQRFAYIVSHDLRSPLVNVMGFTAELDAATHSLRALIDRAEAEAPAIVTEEARLAAREDLPEAIGFIRTSTQKMDRLINAILRLSREGRRTIAPETLDMVGMFQGVADTLRHRTEEVGATIRIADDLPPMVSDRLAVEQIASNLVENAVKYLRRDRPGIIEVTGQRRGLRVLYQIKDNGRGIDPKDHERVFDLFRRSGEQDQPGEGIGLAHVRALAYRLGGTITVASQLGEGAVFEVNLPAVFAGAGEKDR</sequence>
<feature type="transmembrane region" description="Helical" evidence="7">
    <location>
        <begin position="191"/>
        <end position="214"/>
    </location>
</feature>
<dbReference type="AlphaFoldDB" id="A0A975K807"/>
<dbReference type="SUPFAM" id="SSF47384">
    <property type="entry name" value="Homodimeric domain of signal transducing histidine kinase"/>
    <property type="match status" value="1"/>
</dbReference>
<evidence type="ECO:0000313" key="10">
    <source>
        <dbReference type="Proteomes" id="UP000681425"/>
    </source>
</evidence>
<reference evidence="9" key="1">
    <citation type="submission" date="2021-04" db="EMBL/GenBank/DDBJ databases">
        <title>Isolation of p-tert-butylphenol degrading bacteria Sphingobium phenoxybenzoativorans Tas13 from active sludge.</title>
        <authorList>
            <person name="Li Y."/>
        </authorList>
    </citation>
    <scope>NUCLEOTIDE SEQUENCE</scope>
    <source>
        <strain evidence="9">Tas13</strain>
    </source>
</reference>
<dbReference type="InterPro" id="IPR036097">
    <property type="entry name" value="HisK_dim/P_sf"/>
</dbReference>
<evidence type="ECO:0000256" key="4">
    <source>
        <dbReference type="ARBA" id="ARBA00022679"/>
    </source>
</evidence>
<dbReference type="GO" id="GO:0030295">
    <property type="term" value="F:protein kinase activator activity"/>
    <property type="evidence" value="ECO:0007669"/>
    <property type="project" value="TreeGrafter"/>
</dbReference>
<dbReference type="EMBL" id="CP073910">
    <property type="protein sequence ID" value="QUT06488.1"/>
    <property type="molecule type" value="Genomic_DNA"/>
</dbReference>
<dbReference type="Proteomes" id="UP000681425">
    <property type="component" value="Chromosome"/>
</dbReference>
<keyword evidence="7" id="KW-1133">Transmembrane helix</keyword>
<comment type="catalytic activity">
    <reaction evidence="1">
        <text>ATP + protein L-histidine = ADP + protein N-phospho-L-histidine.</text>
        <dbReference type="EC" id="2.7.13.3"/>
    </reaction>
</comment>
<keyword evidence="7" id="KW-0812">Transmembrane</keyword>
<dbReference type="PROSITE" id="PS50109">
    <property type="entry name" value="HIS_KIN"/>
    <property type="match status" value="1"/>
</dbReference>
<dbReference type="PANTHER" id="PTHR42878:SF15">
    <property type="entry name" value="BACTERIOPHYTOCHROME"/>
    <property type="match status" value="1"/>
</dbReference>
<dbReference type="InterPro" id="IPR007891">
    <property type="entry name" value="CHASE3"/>
</dbReference>
<dbReference type="GO" id="GO:0000155">
    <property type="term" value="F:phosphorelay sensor kinase activity"/>
    <property type="evidence" value="ECO:0007669"/>
    <property type="project" value="InterPro"/>
</dbReference>
<protein>
    <recommendedName>
        <fullName evidence="2">histidine kinase</fullName>
        <ecNumber evidence="2">2.7.13.3</ecNumber>
    </recommendedName>
</protein>
<dbReference type="InterPro" id="IPR003661">
    <property type="entry name" value="HisK_dim/P_dom"/>
</dbReference>
<feature type="coiled-coil region" evidence="6">
    <location>
        <begin position="90"/>
        <end position="117"/>
    </location>
</feature>
<name>A0A975K807_9SPHN</name>
<dbReference type="PRINTS" id="PR00344">
    <property type="entry name" value="BCTRLSENSOR"/>
</dbReference>
<dbReference type="KEGG" id="spph:KFK14_03205"/>
<dbReference type="Pfam" id="PF05227">
    <property type="entry name" value="CHASE3"/>
    <property type="match status" value="1"/>
</dbReference>
<dbReference type="CDD" id="cd00082">
    <property type="entry name" value="HisKA"/>
    <property type="match status" value="1"/>
</dbReference>
<accession>A0A975K807</accession>
<dbReference type="GO" id="GO:0007234">
    <property type="term" value="P:osmosensory signaling via phosphorelay pathway"/>
    <property type="evidence" value="ECO:0007669"/>
    <property type="project" value="TreeGrafter"/>
</dbReference>
<evidence type="ECO:0000256" key="2">
    <source>
        <dbReference type="ARBA" id="ARBA00012438"/>
    </source>
</evidence>
<keyword evidence="6" id="KW-0175">Coiled coil</keyword>
<organism evidence="9 10">
    <name type="scientific">Sphingobium phenoxybenzoativorans</name>
    <dbReference type="NCBI Taxonomy" id="1592790"/>
    <lineage>
        <taxon>Bacteria</taxon>
        <taxon>Pseudomonadati</taxon>
        <taxon>Pseudomonadota</taxon>
        <taxon>Alphaproteobacteria</taxon>
        <taxon>Sphingomonadales</taxon>
        <taxon>Sphingomonadaceae</taxon>
        <taxon>Sphingobium</taxon>
    </lineage>
</organism>
<dbReference type="InterPro" id="IPR036890">
    <property type="entry name" value="HATPase_C_sf"/>
</dbReference>
<dbReference type="InterPro" id="IPR005467">
    <property type="entry name" value="His_kinase_dom"/>
</dbReference>
<feature type="domain" description="Histidine kinase" evidence="8">
    <location>
        <begin position="259"/>
        <end position="495"/>
    </location>
</feature>
<evidence type="ECO:0000256" key="6">
    <source>
        <dbReference type="SAM" id="Coils"/>
    </source>
</evidence>
<dbReference type="Gene3D" id="1.10.287.130">
    <property type="match status" value="1"/>
</dbReference>
<evidence type="ECO:0000256" key="5">
    <source>
        <dbReference type="ARBA" id="ARBA00022777"/>
    </source>
</evidence>
<gene>
    <name evidence="9" type="ORF">KFK14_03205</name>
</gene>
<dbReference type="SMART" id="SM00388">
    <property type="entry name" value="HisKA"/>
    <property type="match status" value="1"/>
</dbReference>
<dbReference type="InterPro" id="IPR004358">
    <property type="entry name" value="Sig_transdc_His_kin-like_C"/>
</dbReference>
<proteinExistence type="predicted"/>
<evidence type="ECO:0000313" key="9">
    <source>
        <dbReference type="EMBL" id="QUT06488.1"/>
    </source>
</evidence>
<dbReference type="PANTHER" id="PTHR42878">
    <property type="entry name" value="TWO-COMPONENT HISTIDINE KINASE"/>
    <property type="match status" value="1"/>
</dbReference>
<dbReference type="SMART" id="SM00387">
    <property type="entry name" value="HATPase_c"/>
    <property type="match status" value="1"/>
</dbReference>
<dbReference type="GO" id="GO:0000156">
    <property type="term" value="F:phosphorelay response regulator activity"/>
    <property type="evidence" value="ECO:0007669"/>
    <property type="project" value="TreeGrafter"/>
</dbReference>
<keyword evidence="5" id="KW-0418">Kinase</keyword>
<feature type="transmembrane region" description="Helical" evidence="7">
    <location>
        <begin position="20"/>
        <end position="41"/>
    </location>
</feature>
<keyword evidence="10" id="KW-1185">Reference proteome</keyword>
<dbReference type="InterPro" id="IPR003594">
    <property type="entry name" value="HATPase_dom"/>
</dbReference>
<keyword evidence="3" id="KW-0597">Phosphoprotein</keyword>
<dbReference type="Pfam" id="PF00512">
    <property type="entry name" value="HisKA"/>
    <property type="match status" value="1"/>
</dbReference>
<keyword evidence="4" id="KW-0808">Transferase</keyword>
<dbReference type="SUPFAM" id="SSF55874">
    <property type="entry name" value="ATPase domain of HSP90 chaperone/DNA topoisomerase II/histidine kinase"/>
    <property type="match status" value="1"/>
</dbReference>
<evidence type="ECO:0000256" key="1">
    <source>
        <dbReference type="ARBA" id="ARBA00000085"/>
    </source>
</evidence>
<dbReference type="InterPro" id="IPR050351">
    <property type="entry name" value="BphY/WalK/GraS-like"/>
</dbReference>
<dbReference type="EC" id="2.7.13.3" evidence="2"/>
<evidence type="ECO:0000256" key="7">
    <source>
        <dbReference type="SAM" id="Phobius"/>
    </source>
</evidence>
<dbReference type="RefSeq" id="WP_212609851.1">
    <property type="nucleotide sequence ID" value="NZ_CP073910.1"/>
</dbReference>